<protein>
    <submittedName>
        <fullName evidence="2">Nuclear transport factor 2 family protein</fullName>
    </submittedName>
</protein>
<accession>A0A399RGJ5</accession>
<dbReference type="OrthoDB" id="7845226at2"/>
<name>A0A399RGJ5_9PROT</name>
<evidence type="ECO:0000313" key="2">
    <source>
        <dbReference type="EMBL" id="RIJ28965.1"/>
    </source>
</evidence>
<dbReference type="InterPro" id="IPR032710">
    <property type="entry name" value="NTF2-like_dom_sf"/>
</dbReference>
<reference evidence="2 3" key="1">
    <citation type="submission" date="2018-08" db="EMBL/GenBank/DDBJ databases">
        <title>Henriciella mobilis sp. nov., isolated from seawater.</title>
        <authorList>
            <person name="Cheng H."/>
            <person name="Wu Y.-H."/>
            <person name="Xu X.-W."/>
            <person name="Guo L.-L."/>
        </authorList>
    </citation>
    <scope>NUCLEOTIDE SEQUENCE [LARGE SCALE GENOMIC DNA]</scope>
    <source>
        <strain evidence="2 3">CCUG67844</strain>
    </source>
</reference>
<dbReference type="RefSeq" id="WP_119454381.1">
    <property type="nucleotide sequence ID" value="NZ_QWGA01000007.1"/>
</dbReference>
<comment type="caution">
    <text evidence="2">The sequence shown here is derived from an EMBL/GenBank/DDBJ whole genome shotgun (WGS) entry which is preliminary data.</text>
</comment>
<dbReference type="Gene3D" id="3.10.450.50">
    <property type="match status" value="1"/>
</dbReference>
<keyword evidence="3" id="KW-1185">Reference proteome</keyword>
<dbReference type="EMBL" id="QWGA01000007">
    <property type="protein sequence ID" value="RIJ28965.1"/>
    <property type="molecule type" value="Genomic_DNA"/>
</dbReference>
<dbReference type="AlphaFoldDB" id="A0A399RGJ5"/>
<gene>
    <name evidence="2" type="ORF">D1222_11390</name>
</gene>
<proteinExistence type="predicted"/>
<feature type="domain" description="SnoaL-like" evidence="1">
    <location>
        <begin position="15"/>
        <end position="109"/>
    </location>
</feature>
<dbReference type="Pfam" id="PF12680">
    <property type="entry name" value="SnoaL_2"/>
    <property type="match status" value="1"/>
</dbReference>
<dbReference type="SUPFAM" id="SSF54427">
    <property type="entry name" value="NTF2-like"/>
    <property type="match status" value="1"/>
</dbReference>
<evidence type="ECO:0000259" key="1">
    <source>
        <dbReference type="Pfam" id="PF12680"/>
    </source>
</evidence>
<evidence type="ECO:0000313" key="3">
    <source>
        <dbReference type="Proteomes" id="UP000265845"/>
    </source>
</evidence>
<organism evidence="2 3">
    <name type="scientific">Henriciella algicola</name>
    <dbReference type="NCBI Taxonomy" id="1608422"/>
    <lineage>
        <taxon>Bacteria</taxon>
        <taxon>Pseudomonadati</taxon>
        <taxon>Pseudomonadota</taxon>
        <taxon>Alphaproteobacteria</taxon>
        <taxon>Hyphomonadales</taxon>
        <taxon>Hyphomonadaceae</taxon>
        <taxon>Henriciella</taxon>
    </lineage>
</organism>
<dbReference type="InterPro" id="IPR037401">
    <property type="entry name" value="SnoaL-like"/>
</dbReference>
<dbReference type="Proteomes" id="UP000265845">
    <property type="component" value="Unassembled WGS sequence"/>
</dbReference>
<sequence length="135" mass="15285">MALTETTFANWLQSFGQALSALNSKRIVELFSEDVSFHWTPFDAPSEGRKALLAAMQERLSRQKDPVLDFDIIAISEDAGWAHWTASFTRDGTDDPVRVDGILKATFRGSECCEYRQWQHVLEPGQGDLMRDFDA</sequence>